<evidence type="ECO:0000256" key="1">
    <source>
        <dbReference type="SAM" id="Phobius"/>
    </source>
</evidence>
<comment type="caution">
    <text evidence="2">The sequence shown here is derived from an EMBL/GenBank/DDBJ whole genome shotgun (WGS) entry which is preliminary data.</text>
</comment>
<proteinExistence type="predicted"/>
<feature type="transmembrane region" description="Helical" evidence="1">
    <location>
        <begin position="17"/>
        <end position="34"/>
    </location>
</feature>
<reference evidence="2" key="1">
    <citation type="journal article" date="2015" name="Nature">
        <title>Complex archaea that bridge the gap between prokaryotes and eukaryotes.</title>
        <authorList>
            <person name="Spang A."/>
            <person name="Saw J.H."/>
            <person name="Jorgensen S.L."/>
            <person name="Zaremba-Niedzwiedzka K."/>
            <person name="Martijn J."/>
            <person name="Lind A.E."/>
            <person name="van Eijk R."/>
            <person name="Schleper C."/>
            <person name="Guy L."/>
            <person name="Ettema T.J."/>
        </authorList>
    </citation>
    <scope>NUCLEOTIDE SEQUENCE</scope>
</reference>
<gene>
    <name evidence="2" type="ORF">LCGC14_2616370</name>
</gene>
<protein>
    <submittedName>
        <fullName evidence="2">Uncharacterized protein</fullName>
    </submittedName>
</protein>
<evidence type="ECO:0000313" key="2">
    <source>
        <dbReference type="EMBL" id="KKL04407.1"/>
    </source>
</evidence>
<sequence>MENETCLTRLLMSPVTRFWVGCAIIVIAPWVLLLERPAKEERWATEIKVTGDFGEEWELDDDTKL</sequence>
<name>A0A0F9ARZ3_9ZZZZ</name>
<keyword evidence="1" id="KW-0472">Membrane</keyword>
<dbReference type="EMBL" id="LAZR01044534">
    <property type="protein sequence ID" value="KKL04407.1"/>
    <property type="molecule type" value="Genomic_DNA"/>
</dbReference>
<keyword evidence="1" id="KW-1133">Transmembrane helix</keyword>
<dbReference type="AlphaFoldDB" id="A0A0F9ARZ3"/>
<accession>A0A0F9ARZ3</accession>
<keyword evidence="1" id="KW-0812">Transmembrane</keyword>
<organism evidence="2">
    <name type="scientific">marine sediment metagenome</name>
    <dbReference type="NCBI Taxonomy" id="412755"/>
    <lineage>
        <taxon>unclassified sequences</taxon>
        <taxon>metagenomes</taxon>
        <taxon>ecological metagenomes</taxon>
    </lineage>
</organism>